<accession>A0ABP8T8E0</accession>
<evidence type="ECO:0000313" key="1">
    <source>
        <dbReference type="EMBL" id="GAA4581710.1"/>
    </source>
</evidence>
<comment type="caution">
    <text evidence="1">The sequence shown here is derived from an EMBL/GenBank/DDBJ whole genome shotgun (WGS) entry which is preliminary data.</text>
</comment>
<gene>
    <name evidence="1" type="ORF">GCM10023176_62570</name>
</gene>
<reference evidence="2" key="1">
    <citation type="journal article" date="2019" name="Int. J. Syst. Evol. Microbiol.">
        <title>The Global Catalogue of Microorganisms (GCM) 10K type strain sequencing project: providing services to taxonomists for standard genome sequencing and annotation.</title>
        <authorList>
            <consortium name="The Broad Institute Genomics Platform"/>
            <consortium name="The Broad Institute Genome Sequencing Center for Infectious Disease"/>
            <person name="Wu L."/>
            <person name="Ma J."/>
        </authorList>
    </citation>
    <scope>NUCLEOTIDE SEQUENCE [LARGE SCALE GENOMIC DNA]</scope>
    <source>
        <strain evidence="2">JCM 3175</strain>
    </source>
</reference>
<dbReference type="EMBL" id="BAABGU010000097">
    <property type="protein sequence ID" value="GAA4581710.1"/>
    <property type="molecule type" value="Genomic_DNA"/>
</dbReference>
<protein>
    <submittedName>
        <fullName evidence="1">Uncharacterized protein</fullName>
    </submittedName>
</protein>
<dbReference type="RefSeq" id="WP_346125625.1">
    <property type="nucleotide sequence ID" value="NZ_BAABGU010000097.1"/>
</dbReference>
<dbReference type="Proteomes" id="UP001500307">
    <property type="component" value="Unassembled WGS sequence"/>
</dbReference>
<proteinExistence type="predicted"/>
<sequence>MTGADEVSGKGNLLPAHWENEGFSWLDPPVELCPVTEFPPAIRIPGLLFYIDS</sequence>
<evidence type="ECO:0000313" key="2">
    <source>
        <dbReference type="Proteomes" id="UP001500307"/>
    </source>
</evidence>
<keyword evidence="2" id="KW-1185">Reference proteome</keyword>
<name>A0ABP8T8E0_9ACTN</name>
<organism evidence="1 2">
    <name type="scientific">Micromonospora coerulea</name>
    <dbReference type="NCBI Taxonomy" id="47856"/>
    <lineage>
        <taxon>Bacteria</taxon>
        <taxon>Bacillati</taxon>
        <taxon>Actinomycetota</taxon>
        <taxon>Actinomycetes</taxon>
        <taxon>Micromonosporales</taxon>
        <taxon>Micromonosporaceae</taxon>
        <taxon>Micromonospora</taxon>
    </lineage>
</organism>